<evidence type="ECO:0000256" key="8">
    <source>
        <dbReference type="ARBA" id="ARBA00022759"/>
    </source>
</evidence>
<evidence type="ECO:0000256" key="6">
    <source>
        <dbReference type="ARBA" id="ARBA00022722"/>
    </source>
</evidence>
<dbReference type="OrthoDB" id="527344at2759"/>
<proteinExistence type="inferred from homology"/>
<evidence type="ECO:0000256" key="1">
    <source>
        <dbReference type="ARBA" id="ARBA00000402"/>
    </source>
</evidence>
<dbReference type="GO" id="GO:1990180">
    <property type="term" value="P:mitochondrial tRNA 3'-end processing"/>
    <property type="evidence" value="ECO:0000318"/>
    <property type="project" value="GO_Central"/>
</dbReference>
<dbReference type="SUPFAM" id="SSF56281">
    <property type="entry name" value="Metallo-hydrolase/oxidoreductase"/>
    <property type="match status" value="2"/>
</dbReference>
<dbReference type="GO" id="GO:0005739">
    <property type="term" value="C:mitochondrion"/>
    <property type="evidence" value="ECO:0000318"/>
    <property type="project" value="GO_Central"/>
</dbReference>
<evidence type="ECO:0000256" key="11">
    <source>
        <dbReference type="SAM" id="MobiDB-lite"/>
    </source>
</evidence>
<dbReference type="InParanoid" id="T1FQX7"/>
<reference evidence="12 14" key="2">
    <citation type="journal article" date="2013" name="Nature">
        <title>Insights into bilaterian evolution from three spiralian genomes.</title>
        <authorList>
            <person name="Simakov O."/>
            <person name="Marletaz F."/>
            <person name="Cho S.J."/>
            <person name="Edsinger-Gonzales E."/>
            <person name="Havlak P."/>
            <person name="Hellsten U."/>
            <person name="Kuo D.H."/>
            <person name="Larsson T."/>
            <person name="Lv J."/>
            <person name="Arendt D."/>
            <person name="Savage R."/>
            <person name="Osoegawa K."/>
            <person name="de Jong P."/>
            <person name="Grimwood J."/>
            <person name="Chapman J.A."/>
            <person name="Shapiro H."/>
            <person name="Aerts A."/>
            <person name="Otillar R.P."/>
            <person name="Terry A.Y."/>
            <person name="Boore J.L."/>
            <person name="Grigoriev I.V."/>
            <person name="Lindberg D.R."/>
            <person name="Seaver E.C."/>
            <person name="Weisblat D.A."/>
            <person name="Putnam N.H."/>
            <person name="Rokhsar D.S."/>
        </authorList>
    </citation>
    <scope>NUCLEOTIDE SEQUENCE</scope>
</reference>
<keyword evidence="8" id="KW-0255">Endonuclease</keyword>
<reference evidence="14" key="1">
    <citation type="submission" date="2012-12" db="EMBL/GenBank/DDBJ databases">
        <authorList>
            <person name="Hellsten U."/>
            <person name="Grimwood J."/>
            <person name="Chapman J.A."/>
            <person name="Shapiro H."/>
            <person name="Aerts A."/>
            <person name="Otillar R.P."/>
            <person name="Terry A.Y."/>
            <person name="Boore J.L."/>
            <person name="Simakov O."/>
            <person name="Marletaz F."/>
            <person name="Cho S.-J."/>
            <person name="Edsinger-Gonzales E."/>
            <person name="Havlak P."/>
            <person name="Kuo D.-H."/>
            <person name="Larsson T."/>
            <person name="Lv J."/>
            <person name="Arendt D."/>
            <person name="Savage R."/>
            <person name="Osoegawa K."/>
            <person name="de Jong P."/>
            <person name="Lindberg D.R."/>
            <person name="Seaver E.C."/>
            <person name="Weisblat D.A."/>
            <person name="Putnam N.H."/>
            <person name="Grigoriev I.V."/>
            <person name="Rokhsar D.S."/>
        </authorList>
    </citation>
    <scope>NUCLEOTIDE SEQUENCE</scope>
</reference>
<evidence type="ECO:0000256" key="7">
    <source>
        <dbReference type="ARBA" id="ARBA00022723"/>
    </source>
</evidence>
<dbReference type="HOGENOM" id="CLU_006220_2_0_1"/>
<dbReference type="FunCoup" id="T1FQX7">
    <property type="interactions" value="1585"/>
</dbReference>
<keyword evidence="10" id="KW-0862">Zinc</keyword>
<keyword evidence="6" id="KW-0540">Nuclease</keyword>
<dbReference type="KEGG" id="hro:HELRODRAFT_189299"/>
<sequence length="908" mass="101084">MINFNFLPSKLKIVTWAIMKKSKAPLTTTSATNGKKQGAIKKQKTQTIPSLIEAVAIGSGHHGTPMCLVVSMSHFKKLKGANRVFLTNANWRNVGGLIGLSLTFETAETKQMFIHGPPNVVCLAIFYITTACHEHHISSSRNFSKFENIEIVKEEITSEKFTDTAMTIEYIPLSNGADDDDDVGPVTVKKMKLSKEAVAINSVAYLCKPHAKQRSVDLAKCVELNVPAGPHLALLKEGHEVILPGTDRLIKPDDVLSKCEPNHCFLVVECSSLGHVRCVTSSPILSPYMNHDEKTSLSTLSPPPPPQSSSLSPLNLIIHFTHSSIMSHPLYQTWMKSFRNSENIHHMVLNEKSIDNFLSTTAASNVTTNTTTEDATTILLAAVAPVATANATAEEKFQYGMFPTSTTLTTLDTEAMFKLQTYFHLIHPFIFPSLPYQSLRKQQLSSENDFSIDSKIMSDNKNNMIKYAATNAKFIMRPVSESPFNFDQCISINPKSYVDELIEREDGLKEFLDEWRNKNNFNPPSPVSTNNPEILFLGTGSAVPNKYRNVSSVWLNLGNGKCFVMDAGENSYGQLLRHYGVKKGQGKLADLAGAFVSHLHADHHLGLIGFALERHNYMKSKQNNKNDVIVNGNDDRLIVIAPRALYRWYSSIHCDDIPILDSIEFIASESLHVGRRERAADDVVVVSPSYEKLLKLTGLKKIETVRVEHTQHPHGLVLHGGNDNDDDDDEKGSDNDNDNRGLSNDNDDDVKCGWKLVYSGDTMPSKNLIEAGRNCDVLIHEATFDANKEEEARDKKHCTSTQAIEVGRQMKASFTILTHFSQRYDKLPIFTDVFGDDVGVAFDNMRVTLKDLATLPKLVPAYKRILASEYYEMTQQLENKQFRKEFLATAATTVATKAAATLTTELNR</sequence>
<dbReference type="EnsemblMetazoa" id="HelroT189299">
    <property type="protein sequence ID" value="HelroP189299"/>
    <property type="gene ID" value="HelroG189299"/>
</dbReference>
<organism evidence="13 14">
    <name type="scientific">Helobdella robusta</name>
    <name type="common">Californian leech</name>
    <dbReference type="NCBI Taxonomy" id="6412"/>
    <lineage>
        <taxon>Eukaryota</taxon>
        <taxon>Metazoa</taxon>
        <taxon>Spiralia</taxon>
        <taxon>Lophotrochozoa</taxon>
        <taxon>Annelida</taxon>
        <taxon>Clitellata</taxon>
        <taxon>Hirudinea</taxon>
        <taxon>Rhynchobdellida</taxon>
        <taxon>Glossiphoniidae</taxon>
        <taxon>Helobdella</taxon>
    </lineage>
</organism>
<keyword evidence="7" id="KW-0479">Metal-binding</keyword>
<dbReference type="GeneID" id="20211224"/>
<evidence type="ECO:0000256" key="2">
    <source>
        <dbReference type="ARBA" id="ARBA00001947"/>
    </source>
</evidence>
<dbReference type="Gene3D" id="3.60.15.10">
    <property type="entry name" value="Ribonuclease Z/Hydroxyacylglutathione hydrolase-like"/>
    <property type="match status" value="2"/>
</dbReference>
<gene>
    <name evidence="13" type="primary">20211224</name>
    <name evidence="12" type="ORF">HELRODRAFT_189299</name>
</gene>
<comment type="catalytic activity">
    <reaction evidence="1">
        <text>Endonucleolytic cleavage of RNA, removing extra 3' nucleotides from tRNA precursor, generating 3' termini of tRNAs. A 3'-hydroxy group is left at the tRNA terminus and a 5'-phosphoryl group is left at the trailer molecule.</text>
        <dbReference type="EC" id="3.1.26.11"/>
    </reaction>
</comment>
<evidence type="ECO:0000313" key="12">
    <source>
        <dbReference type="EMBL" id="ESN96581.1"/>
    </source>
</evidence>
<evidence type="ECO:0000256" key="4">
    <source>
        <dbReference type="ARBA" id="ARBA00012477"/>
    </source>
</evidence>
<evidence type="ECO:0000313" key="13">
    <source>
        <dbReference type="EnsemblMetazoa" id="HelroP189299"/>
    </source>
</evidence>
<dbReference type="EC" id="3.1.26.11" evidence="4"/>
<dbReference type="FunFam" id="3.60.15.10:FF:000065">
    <property type="entry name" value="Ribonuclease Z"/>
    <property type="match status" value="1"/>
</dbReference>
<evidence type="ECO:0000256" key="9">
    <source>
        <dbReference type="ARBA" id="ARBA00022801"/>
    </source>
</evidence>
<evidence type="ECO:0000256" key="5">
    <source>
        <dbReference type="ARBA" id="ARBA00022694"/>
    </source>
</evidence>
<comment type="cofactor">
    <cofactor evidence="2">
        <name>Zn(2+)</name>
        <dbReference type="ChEBI" id="CHEBI:29105"/>
    </cofactor>
</comment>
<dbReference type="eggNOG" id="KOG2121">
    <property type="taxonomic scope" value="Eukaryota"/>
</dbReference>
<dbReference type="RefSeq" id="XP_009025726.1">
    <property type="nucleotide sequence ID" value="XM_009027478.1"/>
</dbReference>
<dbReference type="OMA" id="QILMETH"/>
<dbReference type="CTD" id="20211224"/>
<dbReference type="EMBL" id="KB097495">
    <property type="protein sequence ID" value="ESN96581.1"/>
    <property type="molecule type" value="Genomic_DNA"/>
</dbReference>
<dbReference type="PANTHER" id="PTHR12553">
    <property type="entry name" value="ZINC PHOSPHODIESTERASE ELAC PROTEIN 2"/>
    <property type="match status" value="1"/>
</dbReference>
<evidence type="ECO:0000256" key="3">
    <source>
        <dbReference type="ARBA" id="ARBA00007823"/>
    </source>
</evidence>
<dbReference type="AlphaFoldDB" id="T1FQX7"/>
<dbReference type="InterPro" id="IPR047151">
    <property type="entry name" value="RNZ2-like"/>
</dbReference>
<keyword evidence="5" id="KW-0819">tRNA processing</keyword>
<reference evidence="13" key="3">
    <citation type="submission" date="2015-06" db="UniProtKB">
        <authorList>
            <consortium name="EnsemblMetazoa"/>
        </authorList>
    </citation>
    <scope>IDENTIFICATION</scope>
</reference>
<evidence type="ECO:0000256" key="10">
    <source>
        <dbReference type="ARBA" id="ARBA00022833"/>
    </source>
</evidence>
<keyword evidence="9" id="KW-0378">Hydrolase</keyword>
<dbReference type="EMBL" id="AMQM01001414">
    <property type="status" value="NOT_ANNOTATED_CDS"/>
    <property type="molecule type" value="Genomic_DNA"/>
</dbReference>
<dbReference type="CDD" id="cd07718">
    <property type="entry name" value="RNaseZ_ELAC1_ELAC2-C-term-like_MBL-fold"/>
    <property type="match status" value="1"/>
</dbReference>
<comment type="similarity">
    <text evidence="3">Belongs to the RNase Z family.</text>
</comment>
<dbReference type="PANTHER" id="PTHR12553:SF49">
    <property type="entry name" value="ZINC PHOSPHODIESTERASE ELAC PROTEIN 2"/>
    <property type="match status" value="1"/>
</dbReference>
<evidence type="ECO:0000313" key="14">
    <source>
        <dbReference type="Proteomes" id="UP000015101"/>
    </source>
</evidence>
<keyword evidence="14" id="KW-1185">Reference proteome</keyword>
<accession>T1FQX7</accession>
<feature type="region of interest" description="Disordered" evidence="11">
    <location>
        <begin position="710"/>
        <end position="745"/>
    </location>
</feature>
<protein>
    <recommendedName>
        <fullName evidence="4">ribonuclease Z</fullName>
        <ecNumber evidence="4">3.1.26.11</ecNumber>
    </recommendedName>
</protein>
<name>T1FQX7_HELRO</name>
<dbReference type="InterPro" id="IPR036866">
    <property type="entry name" value="RibonucZ/Hydroxyglut_hydro"/>
</dbReference>
<dbReference type="Proteomes" id="UP000015101">
    <property type="component" value="Unassembled WGS sequence"/>
</dbReference>
<dbReference type="GO" id="GO:0046872">
    <property type="term" value="F:metal ion binding"/>
    <property type="evidence" value="ECO:0007669"/>
    <property type="project" value="UniProtKB-KW"/>
</dbReference>
<dbReference type="Pfam" id="PF23023">
    <property type="entry name" value="Anti-Pycsar_Apyc1"/>
    <property type="match status" value="1"/>
</dbReference>
<dbReference type="GO" id="GO:0042781">
    <property type="term" value="F:3'-tRNA processing endoribonuclease activity"/>
    <property type="evidence" value="ECO:0000318"/>
    <property type="project" value="GO_Central"/>
</dbReference>
<dbReference type="STRING" id="6412.T1FQX7"/>